<protein>
    <submittedName>
        <fullName evidence="1">Vat family streptogramin A O-acetyltransferase</fullName>
    </submittedName>
</protein>
<dbReference type="EMBL" id="JBHSSF010000016">
    <property type="protein sequence ID" value="MFC6176429.1"/>
    <property type="molecule type" value="Genomic_DNA"/>
</dbReference>
<keyword evidence="2" id="KW-1185">Reference proteome</keyword>
<dbReference type="InterPro" id="IPR050179">
    <property type="entry name" value="Trans_hexapeptide_repeat"/>
</dbReference>
<reference evidence="2" key="1">
    <citation type="journal article" date="2019" name="Int. J. Syst. Evol. Microbiol.">
        <title>The Global Catalogue of Microorganisms (GCM) 10K type strain sequencing project: providing services to taxonomists for standard genome sequencing and annotation.</title>
        <authorList>
            <consortium name="The Broad Institute Genomics Platform"/>
            <consortium name="The Broad Institute Genome Sequencing Center for Infectious Disease"/>
            <person name="Wu L."/>
            <person name="Ma J."/>
        </authorList>
    </citation>
    <scope>NUCLEOTIDE SEQUENCE [LARGE SCALE GENOMIC DNA]</scope>
    <source>
        <strain evidence="2">CCM 8927</strain>
    </source>
</reference>
<dbReference type="Proteomes" id="UP001596288">
    <property type="component" value="Unassembled WGS sequence"/>
</dbReference>
<dbReference type="NCBIfam" id="NF000311">
    <property type="entry name" value="Vat_ABCDEFH"/>
    <property type="match status" value="1"/>
</dbReference>
<gene>
    <name evidence="1" type="ORF">ACFQAV_06230</name>
</gene>
<dbReference type="CDD" id="cd03349">
    <property type="entry name" value="LbH_XAT"/>
    <property type="match status" value="1"/>
</dbReference>
<dbReference type="PANTHER" id="PTHR43300:SF11">
    <property type="entry name" value="ACETYLTRANSFERASE RV3034C-RELATED"/>
    <property type="match status" value="1"/>
</dbReference>
<accession>A0ABW1RK11</accession>
<name>A0ABW1RK11_9LACO</name>
<dbReference type="PANTHER" id="PTHR43300">
    <property type="entry name" value="ACETYLTRANSFERASE"/>
    <property type="match status" value="1"/>
</dbReference>
<evidence type="ECO:0000313" key="1">
    <source>
        <dbReference type="EMBL" id="MFC6176429.1"/>
    </source>
</evidence>
<organism evidence="1 2">
    <name type="scientific">Companilactobacillus huachuanensis</name>
    <dbReference type="NCBI Taxonomy" id="2559914"/>
    <lineage>
        <taxon>Bacteria</taxon>
        <taxon>Bacillati</taxon>
        <taxon>Bacillota</taxon>
        <taxon>Bacilli</taxon>
        <taxon>Lactobacillales</taxon>
        <taxon>Lactobacillaceae</taxon>
        <taxon>Companilactobacillus</taxon>
    </lineage>
</organism>
<dbReference type="Gene3D" id="2.160.10.10">
    <property type="entry name" value="Hexapeptide repeat proteins"/>
    <property type="match status" value="1"/>
</dbReference>
<dbReference type="InterPro" id="IPR011004">
    <property type="entry name" value="Trimer_LpxA-like_sf"/>
</dbReference>
<proteinExistence type="predicted"/>
<dbReference type="InterPro" id="IPR001451">
    <property type="entry name" value="Hexapep"/>
</dbReference>
<comment type="caution">
    <text evidence="1">The sequence shown here is derived from an EMBL/GenBank/DDBJ whole genome shotgun (WGS) entry which is preliminary data.</text>
</comment>
<sequence length="221" mass="24788">MTIPDENAVYPNPEIKEVVFIKNVIKNSNIEIGNYTYYDDPVNPLDFEKHVTHHYEFLGDKLIIGKFCSIASGIEFIMNGANHVMEGISTYPFNILGGDWQKYTPTLTDLPLKGNTVVGNDVWFGQNVTVLPGVKIGDGAIIGANSVVTKDVAPYTIVGGNPIKLIKPRFKTEVIQALEKLAWWNRDINWITINVPKLTQETPTIELINDLMKKMNTLKKL</sequence>
<dbReference type="Pfam" id="PF00132">
    <property type="entry name" value="Hexapep"/>
    <property type="match status" value="1"/>
</dbReference>
<dbReference type="SUPFAM" id="SSF51161">
    <property type="entry name" value="Trimeric LpxA-like enzymes"/>
    <property type="match status" value="1"/>
</dbReference>
<evidence type="ECO:0000313" key="2">
    <source>
        <dbReference type="Proteomes" id="UP001596288"/>
    </source>
</evidence>
<dbReference type="RefSeq" id="WP_137611311.1">
    <property type="nucleotide sequence ID" value="NZ_BJDF01000008.1"/>
</dbReference>